<feature type="compositionally biased region" description="Low complexity" evidence="1">
    <location>
        <begin position="2049"/>
        <end position="2086"/>
    </location>
</feature>
<feature type="compositionally biased region" description="Basic and acidic residues" evidence="1">
    <location>
        <begin position="1733"/>
        <end position="1747"/>
    </location>
</feature>
<accession>A0ABM1W1Q2</accession>
<proteinExistence type="predicted"/>
<gene>
    <name evidence="3" type="primary">LOC101846610</name>
</gene>
<feature type="region of interest" description="Disordered" evidence="1">
    <location>
        <begin position="1724"/>
        <end position="1747"/>
    </location>
</feature>
<feature type="region of interest" description="Disordered" evidence="1">
    <location>
        <begin position="775"/>
        <end position="854"/>
    </location>
</feature>
<feature type="non-terminal residue" evidence="3">
    <location>
        <position position="2297"/>
    </location>
</feature>
<feature type="compositionally biased region" description="Polar residues" evidence="1">
    <location>
        <begin position="83"/>
        <end position="97"/>
    </location>
</feature>
<feature type="compositionally biased region" description="Basic and acidic residues" evidence="1">
    <location>
        <begin position="184"/>
        <end position="194"/>
    </location>
</feature>
<reference evidence="3" key="1">
    <citation type="submission" date="2025-08" db="UniProtKB">
        <authorList>
            <consortium name="RefSeq"/>
        </authorList>
    </citation>
    <scope>IDENTIFICATION</scope>
</reference>
<dbReference type="Proteomes" id="UP000694888">
    <property type="component" value="Unplaced"/>
</dbReference>
<feature type="region of interest" description="Disordered" evidence="1">
    <location>
        <begin position="915"/>
        <end position="949"/>
    </location>
</feature>
<feature type="region of interest" description="Disordered" evidence="1">
    <location>
        <begin position="2032"/>
        <end position="2134"/>
    </location>
</feature>
<dbReference type="PANTHER" id="PTHR14918">
    <property type="entry name" value="KICSTOR COMPLEX PROTEIN SZT2"/>
    <property type="match status" value="1"/>
</dbReference>
<feature type="compositionally biased region" description="Basic and acidic residues" evidence="1">
    <location>
        <begin position="2032"/>
        <end position="2043"/>
    </location>
</feature>
<feature type="region of interest" description="Disordered" evidence="1">
    <location>
        <begin position="425"/>
        <end position="444"/>
    </location>
</feature>
<evidence type="ECO:0000313" key="2">
    <source>
        <dbReference type="Proteomes" id="UP000694888"/>
    </source>
</evidence>
<feature type="region of interest" description="Disordered" evidence="1">
    <location>
        <begin position="36"/>
        <end position="124"/>
    </location>
</feature>
<feature type="compositionally biased region" description="Basic and acidic residues" evidence="1">
    <location>
        <begin position="2108"/>
        <end position="2118"/>
    </location>
</feature>
<feature type="compositionally biased region" description="Polar residues" evidence="1">
    <location>
        <begin position="809"/>
        <end position="819"/>
    </location>
</feature>
<feature type="compositionally biased region" description="Basic and acidic residues" evidence="1">
    <location>
        <begin position="71"/>
        <end position="82"/>
    </location>
</feature>
<sequence length="2297" mass="256247">MWKCYVKMDIGEHLLLTFVPASFDDLILLNPSPADVSPEDLSTNEGADGFSLPEKVQVPPDRSSHSLDPGQEGKHSSARDDTTSVQSQNQSSWSHVPSETHAADQGFRGSAVEGRASMSPNREMRNEKVQEWVNTSTHSMKPTVSGPLLIPVYVYSCQLKNVTASLVDRWNFSLPEDIFEDMSFKSDPTSDVKSPRSPRGRLQSFDLHNDDEDQDSWRSSLDRRSTDSNHFRLESFKEHCKMITELYFNSFVTGVFLSLQQSYFVDSQDVEAAINNICEELHPLETDMTTYLLASCSHMQTLVQQARWRERGEANRGGGGGGGGGPRLGGVGMLKNPSVRFQDLADYFRDEESPKLPDVLQLPSHSAEVCDKDWCNLSPDTCQQSKEEQALAKVIRAKFQAAILKCLKPVPTMEDFYFYNPSSLQIKPTDEEPTDESMSERPETDDVYFSNKKALLVSMADENPEAEDNAASLPEHCMDSVGTSMESNHDELSQGSFDENASNISTERDPLPLFVHFTCTVKQKSNCQHMSVRSMPLCFGEVTCGLVEPLKSLDFPDFKVTFDINCLTLLDDVEPAFPRKPSYLRLISSGSQTGEGGKEGPDGEEGPSADVLSSKPLGDPISHLSKLQHSAVYSFKDEIESLMLEEVVSSLRHMHPISSDTLTFVADHIRSAIVHTQCNTVQYQCINLQFVYGAEQSLNMFIEEFERQNLPGYRVTKEGDYYFLIVNKALAHQLRYAQQIKSAFNSLDLVAREREGGEEADESAIISKEERSFSLPNIFSNPPEEGGEMDSGGDPPSFVVGGQVDMRSSESQVANMRPRSSSDVKSRARPRSVMDKRGQEDEKPLKPLVPEVPVSPTEGKVQMVLTSPVEVLRIKEQNDADKNLKKSSSFAGLQGSQVRSPGTVACSVRSRHCSAPSGHTSASRAGIFPQSPSVISSRESTTSEGFDGDISDMEQDETASMSDISSTHSELPDFWLLMQIHPDKTEVLFHSREPLDGESLISMEHQALYSKVTDNIHMVCRKVNQALLLKELNKTKVCNALLVPEADEDFTWTSRRTLSGRSVPDGYEVEEEDDSEEGQGYLAASMIYSPGSFACDVVWRHHFTLHPRLKSCVQRGGAPMGVLVLRSVLNKFVVSNRKNMFVIEELSSRNVFYLRLRELQVTQEAGEFDLEASLSDSAHFAQLRSEPSRTDSDTVSLTSSLGRQSSRIEEIVELTIHGIEETGKEIKDDLMKMLQNKLDDALLDALCVMLSRNPQCKLKPDDIYFIQKPRKEAMETLLLTIPGHCSMYLAALMYYLRQNLLQFLHTPNYVDSNPNSKFQDVIDGVWRAIPSDKVYLYNRPQPSGGKGIACISVGLVDGQGYEVKLLNCPSPVRNTSMSATDPSEFPRMVHTTVHERVASSRPGPTALIQFRLWECGNCDLKVIKDRLTAAVRHSLCDIVMEYLMLTAPVCQVPRNLMDMAAQPVASLPASPVKMPSENMERRHNMLTRKLSVDPPHSVTSSVSMLSSFVDLKASGAISSEATGKCLDFSTAPLSANDHISLPRTPIMSTGSKVAGPRESSSVSEARLIQQTISKYESGEKGSLHPVFCSLIEPWITFCHTIGVPSVSKTKFQFQSKFSVDFVVKELLQSVPTISNDTTLRTFKVVDSASSMQPPYGVPYTPCKSSPKDVQMSRMLENVTSAGGHLSLMAVGRNVDQWQLTVQDHADNVPVFPASVLRAYRGTQKYLPQVPPEGDPKSSELSRPRSAEKDFVPRQKLLIIVCEGKEMTLLLYNWSSDLSSQVEKTVTRLIQWNNARSHVLDSIVAQKMGLFHHSTFSDLQHSVSQNPFTQSSAEVDSLIRYHAPPRDYQRRHSSLSAKERERTYSRSIKRMIPFDQTYKNLPPPKLLDKLVCNVASDPVLRHGVQTQDNRSHTRQEKAQQQLQPHQPGLCLRKEAGAIEEKVPLSSINDAVYQQGIHLNETQKFLSEEEERTKLYQLYIGWSETNWKTSANPPVSEDYLIQLKRAGRLFHYCATPLIFSASWRQNVVQKTTAKADRWRQDGGAHRDHHSAPTQSSSSSTLISGAGAAAAGGATTPTPGSAATTPATPDKGQRTRSRHSSGASNISVKVRFPEEMTRKGSEASAIGRTRSRAADEEEPWHMELKQRFMAEYKQYLVSELGFIKLNVQPAMHKRSSHGSGASADGTDSRKSTINLQKTLTGGIIVMELSFHQEFFCVKMFAVDCSQLRVIVNKQIHLIFVDECDKYKDLIHVHSFAHDFHLRAVQNYLCRHEENTVMFPEGFDLDSFLTDFKQIYPYPPS</sequence>
<feature type="compositionally biased region" description="Basic and acidic residues" evidence="1">
    <location>
        <begin position="820"/>
        <end position="845"/>
    </location>
</feature>
<feature type="region of interest" description="Disordered" evidence="1">
    <location>
        <begin position="1902"/>
        <end position="1924"/>
    </location>
</feature>
<dbReference type="RefSeq" id="XP_035828595.1">
    <property type="nucleotide sequence ID" value="XM_035972702.1"/>
</dbReference>
<evidence type="ECO:0000256" key="1">
    <source>
        <dbReference type="SAM" id="MobiDB-lite"/>
    </source>
</evidence>
<evidence type="ECO:0000313" key="3">
    <source>
        <dbReference type="RefSeq" id="XP_035828595.1"/>
    </source>
</evidence>
<feature type="compositionally biased region" description="Polar residues" evidence="1">
    <location>
        <begin position="930"/>
        <end position="944"/>
    </location>
</feature>
<keyword evidence="2" id="KW-1185">Reference proteome</keyword>
<name>A0ABM1W1Q2_APLCA</name>
<organism evidence="2 3">
    <name type="scientific">Aplysia californica</name>
    <name type="common">California sea hare</name>
    <dbReference type="NCBI Taxonomy" id="6500"/>
    <lineage>
        <taxon>Eukaryota</taxon>
        <taxon>Metazoa</taxon>
        <taxon>Spiralia</taxon>
        <taxon>Lophotrochozoa</taxon>
        <taxon>Mollusca</taxon>
        <taxon>Gastropoda</taxon>
        <taxon>Heterobranchia</taxon>
        <taxon>Euthyneura</taxon>
        <taxon>Tectipleura</taxon>
        <taxon>Aplysiida</taxon>
        <taxon>Aplysioidea</taxon>
        <taxon>Aplysiidae</taxon>
        <taxon>Aplysia</taxon>
    </lineage>
</organism>
<feature type="region of interest" description="Disordered" evidence="1">
    <location>
        <begin position="587"/>
        <end position="614"/>
    </location>
</feature>
<protein>
    <submittedName>
        <fullName evidence="3">KICSTOR complex protein SZT2</fullName>
    </submittedName>
</protein>
<dbReference type="InterPro" id="IPR033228">
    <property type="entry name" value="SZT2"/>
</dbReference>
<dbReference type="PANTHER" id="PTHR14918:SF3">
    <property type="entry name" value="KICSTOR COMPLEX PROTEIN SZT2"/>
    <property type="match status" value="1"/>
</dbReference>
<feature type="region of interest" description="Disordered" evidence="1">
    <location>
        <begin position="184"/>
        <end position="223"/>
    </location>
</feature>
<dbReference type="GeneID" id="101846610"/>